<dbReference type="InterPro" id="IPR053178">
    <property type="entry name" value="Osmoadaptation_assoc"/>
</dbReference>
<accession>A0AAN6M4U9</accession>
<feature type="region of interest" description="Disordered" evidence="1">
    <location>
        <begin position="1"/>
        <end position="60"/>
    </location>
</feature>
<dbReference type="PANTHER" id="PTHR38111">
    <property type="entry name" value="ZN(2)-C6 FUNGAL-TYPE DOMAIN-CONTAINING PROTEIN-RELATED"/>
    <property type="match status" value="1"/>
</dbReference>
<evidence type="ECO:0000313" key="2">
    <source>
        <dbReference type="EMBL" id="KAK3214917.1"/>
    </source>
</evidence>
<proteinExistence type="predicted"/>
<protein>
    <submittedName>
        <fullName evidence="2">Uncharacterized protein</fullName>
    </submittedName>
</protein>
<dbReference type="AlphaFoldDB" id="A0AAN6M4U9"/>
<evidence type="ECO:0000313" key="3">
    <source>
        <dbReference type="Proteomes" id="UP001280581"/>
    </source>
</evidence>
<reference evidence="2 3" key="1">
    <citation type="submission" date="2021-02" db="EMBL/GenBank/DDBJ databases">
        <title>Genome assembly of Pseudopithomyces chartarum.</title>
        <authorList>
            <person name="Jauregui R."/>
            <person name="Singh J."/>
            <person name="Voisey C."/>
        </authorList>
    </citation>
    <scope>NUCLEOTIDE SEQUENCE [LARGE SCALE GENOMIC DNA]</scope>
    <source>
        <strain evidence="2 3">AGR01</strain>
    </source>
</reference>
<evidence type="ECO:0000256" key="1">
    <source>
        <dbReference type="SAM" id="MobiDB-lite"/>
    </source>
</evidence>
<name>A0AAN6M4U9_9PLEO</name>
<sequence length="508" mass="56096">MTDRVTKPRPRKKREAKTSPRAGAEGVSPKVEVVVKAEPDTPAPALALPVPLPPTRKPSVDREGARSELAADEAITRIQQHYRRPPLHLYQPSHAVPDALDTAFISHFVQQNNATRRFTPEVPWITHLPNLSGNNSKPAVRLSIRAASMAFFAVVHKDSTILVDSYRWYTMSLNCQRQSLARIGANSIPDAEEILVPIILSIYEAYAGTTTTSIWPHMAAAAKIIEMRGPTNCTGITSTLFKIMRVSDAHKAIIFNSPSVFASHEWMTVPWTIQTKSAHQEIADIMLQIPATIAMLDIEPGSLRRFFHQHLPFTARVEPVAARVHDWLRDLDIWAQRYPYLSKAPEGDIVVTADMTNLSSGVDVATNGEIVLPNSFIAFTAASYEALRLILLLLLHKIMPKMAQSPMSATSSMYPSPSSVSSPTSMPTDEASIIDAATTAAQNVLTIARYQETTQQIGGFDVLRTVFPMVIVGSLGPRREEKDRAVEMLTRWGRQRGISGLCAAWLQV</sequence>
<comment type="caution">
    <text evidence="2">The sequence shown here is derived from an EMBL/GenBank/DDBJ whole genome shotgun (WGS) entry which is preliminary data.</text>
</comment>
<dbReference type="EMBL" id="WVTA01000003">
    <property type="protein sequence ID" value="KAK3214917.1"/>
    <property type="molecule type" value="Genomic_DNA"/>
</dbReference>
<dbReference type="Proteomes" id="UP001280581">
    <property type="component" value="Unassembled WGS sequence"/>
</dbReference>
<keyword evidence="3" id="KW-1185">Reference proteome</keyword>
<feature type="region of interest" description="Disordered" evidence="1">
    <location>
        <begin position="409"/>
        <end position="428"/>
    </location>
</feature>
<organism evidence="2 3">
    <name type="scientific">Pseudopithomyces chartarum</name>
    <dbReference type="NCBI Taxonomy" id="1892770"/>
    <lineage>
        <taxon>Eukaryota</taxon>
        <taxon>Fungi</taxon>
        <taxon>Dikarya</taxon>
        <taxon>Ascomycota</taxon>
        <taxon>Pezizomycotina</taxon>
        <taxon>Dothideomycetes</taxon>
        <taxon>Pleosporomycetidae</taxon>
        <taxon>Pleosporales</taxon>
        <taxon>Massarineae</taxon>
        <taxon>Didymosphaeriaceae</taxon>
        <taxon>Pseudopithomyces</taxon>
    </lineage>
</organism>
<gene>
    <name evidence="2" type="ORF">GRF29_19g1617574</name>
</gene>